<name>A0A9D2P0A6_9FIRM</name>
<keyword evidence="2" id="KW-1133">Transmembrane helix</keyword>
<dbReference type="AlphaFoldDB" id="A0A9D2P0A6"/>
<evidence type="ECO:0000259" key="3">
    <source>
        <dbReference type="PROSITE" id="PS50943"/>
    </source>
</evidence>
<evidence type="ECO:0000313" key="4">
    <source>
        <dbReference type="EMBL" id="HJC40916.1"/>
    </source>
</evidence>
<dbReference type="Gene3D" id="1.10.260.40">
    <property type="entry name" value="lambda repressor-like DNA-binding domains"/>
    <property type="match status" value="1"/>
</dbReference>
<dbReference type="Pfam" id="PF01381">
    <property type="entry name" value="HTH_3"/>
    <property type="match status" value="1"/>
</dbReference>
<reference evidence="4" key="1">
    <citation type="journal article" date="2021" name="PeerJ">
        <title>Extensive microbial diversity within the chicken gut microbiome revealed by metagenomics and culture.</title>
        <authorList>
            <person name="Gilroy R."/>
            <person name="Ravi A."/>
            <person name="Getino M."/>
            <person name="Pursley I."/>
            <person name="Horton D.L."/>
            <person name="Alikhan N.F."/>
            <person name="Baker D."/>
            <person name="Gharbi K."/>
            <person name="Hall N."/>
            <person name="Watson M."/>
            <person name="Adriaenssens E.M."/>
            <person name="Foster-Nyarko E."/>
            <person name="Jarju S."/>
            <person name="Secka A."/>
            <person name="Antonio M."/>
            <person name="Oren A."/>
            <person name="Chaudhuri R.R."/>
            <person name="La Ragione R."/>
            <person name="Hildebrand F."/>
            <person name="Pallen M.J."/>
        </authorList>
    </citation>
    <scope>NUCLEOTIDE SEQUENCE</scope>
    <source>
        <strain evidence="4">CHK186-1790</strain>
    </source>
</reference>
<dbReference type="InterPro" id="IPR001387">
    <property type="entry name" value="Cro/C1-type_HTH"/>
</dbReference>
<dbReference type="PANTHER" id="PTHR46558:SF13">
    <property type="entry name" value="HTH-TYPE TRANSCRIPTIONAL REGULATOR IMMR"/>
    <property type="match status" value="1"/>
</dbReference>
<comment type="caution">
    <text evidence="4">The sequence shown here is derived from an EMBL/GenBank/DDBJ whole genome shotgun (WGS) entry which is preliminary data.</text>
</comment>
<dbReference type="GO" id="GO:0003677">
    <property type="term" value="F:DNA binding"/>
    <property type="evidence" value="ECO:0007669"/>
    <property type="project" value="UniProtKB-KW"/>
</dbReference>
<feature type="transmembrane region" description="Helical" evidence="2">
    <location>
        <begin position="120"/>
        <end position="144"/>
    </location>
</feature>
<accession>A0A9D2P0A6</accession>
<gene>
    <name evidence="4" type="ORF">H9701_05115</name>
</gene>
<dbReference type="SUPFAM" id="SSF47413">
    <property type="entry name" value="lambda repressor-like DNA-binding domains"/>
    <property type="match status" value="1"/>
</dbReference>
<feature type="transmembrane region" description="Helical" evidence="2">
    <location>
        <begin position="182"/>
        <end position="207"/>
    </location>
</feature>
<evidence type="ECO:0000256" key="2">
    <source>
        <dbReference type="SAM" id="Phobius"/>
    </source>
</evidence>
<keyword evidence="2" id="KW-0472">Membrane</keyword>
<dbReference type="EMBL" id="DWWJ01000093">
    <property type="protein sequence ID" value="HJC40916.1"/>
    <property type="molecule type" value="Genomic_DNA"/>
</dbReference>
<dbReference type="SMART" id="SM00530">
    <property type="entry name" value="HTH_XRE"/>
    <property type="match status" value="1"/>
</dbReference>
<feature type="domain" description="HTH cro/C1-type" evidence="3">
    <location>
        <begin position="7"/>
        <end position="61"/>
    </location>
</feature>
<keyword evidence="1" id="KW-0238">DNA-binding</keyword>
<protein>
    <submittedName>
        <fullName evidence="4">Helix-turn-helix transcriptional regulator</fullName>
    </submittedName>
</protein>
<organism evidence="4 5">
    <name type="scientific">Candidatus Intestinimonas pullistercoris</name>
    <dbReference type="NCBI Taxonomy" id="2838623"/>
    <lineage>
        <taxon>Bacteria</taxon>
        <taxon>Bacillati</taxon>
        <taxon>Bacillota</taxon>
        <taxon>Clostridia</taxon>
        <taxon>Eubacteriales</taxon>
        <taxon>Intestinimonas</taxon>
    </lineage>
</organism>
<dbReference type="Proteomes" id="UP000823882">
    <property type="component" value="Unassembled WGS sequence"/>
</dbReference>
<dbReference type="PANTHER" id="PTHR46558">
    <property type="entry name" value="TRACRIPTIONAL REGULATORY PROTEIN-RELATED-RELATED"/>
    <property type="match status" value="1"/>
</dbReference>
<proteinExistence type="predicted"/>
<evidence type="ECO:0000256" key="1">
    <source>
        <dbReference type="ARBA" id="ARBA00023125"/>
    </source>
</evidence>
<keyword evidence="2" id="KW-0812">Transmembrane</keyword>
<dbReference type="InterPro" id="IPR010982">
    <property type="entry name" value="Lambda_DNA-bd_dom_sf"/>
</dbReference>
<dbReference type="CDD" id="cd00093">
    <property type="entry name" value="HTH_XRE"/>
    <property type="match status" value="1"/>
</dbReference>
<feature type="transmembrane region" description="Helical" evidence="2">
    <location>
        <begin position="150"/>
        <end position="175"/>
    </location>
</feature>
<dbReference type="PROSITE" id="PS50943">
    <property type="entry name" value="HTH_CROC1"/>
    <property type="match status" value="1"/>
</dbReference>
<reference evidence="4" key="2">
    <citation type="submission" date="2021-04" db="EMBL/GenBank/DDBJ databases">
        <authorList>
            <person name="Gilroy R."/>
        </authorList>
    </citation>
    <scope>NUCLEOTIDE SEQUENCE</scope>
    <source>
        <strain evidence="4">CHK186-1790</strain>
    </source>
</reference>
<sequence length="254" mass="25920">MTFQERLYSLRRGRGLSQEELAHIVGVSRQAVQKWEAGTSRPDLDNLTALARCFDVSLDYLILGQEPTAPGSAADGDPVSAPEPYLSPFLFEYRSRAALFGLPLVHIKLARWGVCRAKGILAIGNVATGVIALGGLSVGVVSLGGLSLGLLALGGLAAGALLSVGGLALSLGLAIGGGAISLCYAMGGGAIAGQIAAGGGAIAPIAIGDGALGHFPFTTDLAGLPGNAARFREAVQALFPHTPRFLVELFARFC</sequence>
<evidence type="ECO:0000313" key="5">
    <source>
        <dbReference type="Proteomes" id="UP000823882"/>
    </source>
</evidence>